<name>A0A1A0HK21_9ASCO</name>
<protein>
    <submittedName>
        <fullName evidence="1">Uncharacterized protein</fullName>
    </submittedName>
</protein>
<gene>
    <name evidence="1" type="ORF">METBIDRAFT_131818</name>
</gene>
<evidence type="ECO:0000313" key="2">
    <source>
        <dbReference type="Proteomes" id="UP000092555"/>
    </source>
</evidence>
<dbReference type="GeneID" id="30027292"/>
<dbReference type="RefSeq" id="XP_018714851.1">
    <property type="nucleotide sequence ID" value="XM_018854316.1"/>
</dbReference>
<keyword evidence="2" id="KW-1185">Reference proteome</keyword>
<proteinExistence type="predicted"/>
<accession>A0A1A0HK21</accession>
<dbReference type="AlphaFoldDB" id="A0A1A0HK21"/>
<dbReference type="Proteomes" id="UP000092555">
    <property type="component" value="Unassembled WGS sequence"/>
</dbReference>
<organism evidence="1 2">
    <name type="scientific">Metschnikowia bicuspidata var. bicuspidata NRRL YB-4993</name>
    <dbReference type="NCBI Taxonomy" id="869754"/>
    <lineage>
        <taxon>Eukaryota</taxon>
        <taxon>Fungi</taxon>
        <taxon>Dikarya</taxon>
        <taxon>Ascomycota</taxon>
        <taxon>Saccharomycotina</taxon>
        <taxon>Pichiomycetes</taxon>
        <taxon>Metschnikowiaceae</taxon>
        <taxon>Metschnikowia</taxon>
    </lineage>
</organism>
<comment type="caution">
    <text evidence="1">The sequence shown here is derived from an EMBL/GenBank/DDBJ whole genome shotgun (WGS) entry which is preliminary data.</text>
</comment>
<sequence>MTIRFFLLERKKKHCVICVLLFMSNKISPSRTEFLNRRMLGNEDLDLKDKRALILILNICRTRQQNAQPICLLIIPAIRAYAASFVGRRVFPG</sequence>
<reference evidence="1 2" key="1">
    <citation type="submission" date="2016-05" db="EMBL/GenBank/DDBJ databases">
        <title>Comparative genomics of biotechnologically important yeasts.</title>
        <authorList>
            <consortium name="DOE Joint Genome Institute"/>
            <person name="Riley R."/>
            <person name="Haridas S."/>
            <person name="Wolfe K.H."/>
            <person name="Lopes M.R."/>
            <person name="Hittinger C.T."/>
            <person name="Goker M."/>
            <person name="Salamov A."/>
            <person name="Wisecaver J."/>
            <person name="Long T.M."/>
            <person name="Aerts A.L."/>
            <person name="Barry K."/>
            <person name="Choi C."/>
            <person name="Clum A."/>
            <person name="Coughlan A.Y."/>
            <person name="Deshpande S."/>
            <person name="Douglass A.P."/>
            <person name="Hanson S.J."/>
            <person name="Klenk H.-P."/>
            <person name="LaButti K."/>
            <person name="Lapidus A."/>
            <person name="Lindquist E."/>
            <person name="Lipzen A."/>
            <person name="Meier-kolthoff J.P."/>
            <person name="Ohm R.A."/>
            <person name="Otillar R.P."/>
            <person name="Pangilinan J."/>
            <person name="Peng Y."/>
            <person name="Rokas A."/>
            <person name="Rosa C.A."/>
            <person name="Scheuner C."/>
            <person name="Sibirny A.A."/>
            <person name="Slot J.C."/>
            <person name="Stielow J.B."/>
            <person name="Sun H."/>
            <person name="Kurtzman C.P."/>
            <person name="Blackwell M."/>
            <person name="Grigoriev I.V."/>
            <person name="Jeffries T.W."/>
        </authorList>
    </citation>
    <scope>NUCLEOTIDE SEQUENCE [LARGE SCALE GENOMIC DNA]</scope>
    <source>
        <strain evidence="1 2">NRRL YB-4993</strain>
    </source>
</reference>
<evidence type="ECO:0000313" key="1">
    <source>
        <dbReference type="EMBL" id="OBA24370.1"/>
    </source>
</evidence>
<dbReference type="EMBL" id="LXTC01000001">
    <property type="protein sequence ID" value="OBA24370.1"/>
    <property type="molecule type" value="Genomic_DNA"/>
</dbReference>